<protein>
    <recommendedName>
        <fullName evidence="9">DUS-like FMN-binding domain-containing protein</fullName>
    </recommendedName>
</protein>
<dbReference type="GO" id="GO:0050660">
    <property type="term" value="F:flavin adenine dinucleotide binding"/>
    <property type="evidence" value="ECO:0007669"/>
    <property type="project" value="InterPro"/>
</dbReference>
<dbReference type="GO" id="GO:0006397">
    <property type="term" value="P:mRNA processing"/>
    <property type="evidence" value="ECO:0007669"/>
    <property type="project" value="UniProtKB-KW"/>
</dbReference>
<dbReference type="InterPro" id="IPR035587">
    <property type="entry name" value="DUS-like_FMN-bd"/>
</dbReference>
<accession>A0A4P9X828</accession>
<evidence type="ECO:0000256" key="5">
    <source>
        <dbReference type="ARBA" id="ARBA00022694"/>
    </source>
</evidence>
<evidence type="ECO:0000256" key="7">
    <source>
        <dbReference type="ARBA" id="ARBA00048342"/>
    </source>
</evidence>
<feature type="domain" description="DUS-like FMN-binding" evidence="9">
    <location>
        <begin position="11"/>
        <end position="249"/>
    </location>
</feature>
<dbReference type="PANTHER" id="PTHR45936:SF1">
    <property type="entry name" value="TRNA-DIHYDROURIDINE(20) SYNTHASE [NAD(P)+]-LIKE"/>
    <property type="match status" value="1"/>
</dbReference>
<proteinExistence type="predicted"/>
<organism evidence="10 11">
    <name type="scientific">Caulochytrium protostelioides</name>
    <dbReference type="NCBI Taxonomy" id="1555241"/>
    <lineage>
        <taxon>Eukaryota</taxon>
        <taxon>Fungi</taxon>
        <taxon>Fungi incertae sedis</taxon>
        <taxon>Chytridiomycota</taxon>
        <taxon>Chytridiomycota incertae sedis</taxon>
        <taxon>Chytridiomycetes</taxon>
        <taxon>Caulochytriales</taxon>
        <taxon>Caulochytriaceae</taxon>
        <taxon>Caulochytrium</taxon>
    </lineage>
</organism>
<evidence type="ECO:0000313" key="10">
    <source>
        <dbReference type="EMBL" id="RKP01220.1"/>
    </source>
</evidence>
<evidence type="ECO:0000256" key="6">
    <source>
        <dbReference type="ARBA" id="ARBA00023002"/>
    </source>
</evidence>
<dbReference type="CDD" id="cd02801">
    <property type="entry name" value="DUS_like_FMN"/>
    <property type="match status" value="1"/>
</dbReference>
<dbReference type="EMBL" id="ML014180">
    <property type="protein sequence ID" value="RKP01220.1"/>
    <property type="molecule type" value="Genomic_DNA"/>
</dbReference>
<evidence type="ECO:0000313" key="11">
    <source>
        <dbReference type="Proteomes" id="UP000274922"/>
    </source>
</evidence>
<name>A0A4P9X828_9FUNG</name>
<evidence type="ECO:0000256" key="1">
    <source>
        <dbReference type="ARBA" id="ARBA00001917"/>
    </source>
</evidence>
<gene>
    <name evidence="10" type="ORF">CXG81DRAFT_12278</name>
</gene>
<keyword evidence="6" id="KW-0560">Oxidoreductase</keyword>
<dbReference type="Proteomes" id="UP000274922">
    <property type="component" value="Unassembled WGS sequence"/>
</dbReference>
<comment type="catalytic activity">
    <reaction evidence="8">
        <text>a 5,6-dihydrouridine in mRNA + NADP(+) = a uridine in mRNA + NADPH + H(+)</text>
        <dbReference type="Rhea" id="RHEA:69855"/>
        <dbReference type="Rhea" id="RHEA-COMP:14658"/>
        <dbReference type="Rhea" id="RHEA-COMP:17789"/>
        <dbReference type="ChEBI" id="CHEBI:15378"/>
        <dbReference type="ChEBI" id="CHEBI:57783"/>
        <dbReference type="ChEBI" id="CHEBI:58349"/>
        <dbReference type="ChEBI" id="CHEBI:65315"/>
        <dbReference type="ChEBI" id="CHEBI:74443"/>
    </reaction>
    <physiologicalReaction direction="right-to-left" evidence="8">
        <dbReference type="Rhea" id="RHEA:69857"/>
    </physiologicalReaction>
</comment>
<evidence type="ECO:0000256" key="4">
    <source>
        <dbReference type="ARBA" id="ARBA00022664"/>
    </source>
</evidence>
<comment type="catalytic activity">
    <reaction evidence="7">
        <text>a 5,6-dihydrouridine in mRNA + NAD(+) = a uridine in mRNA + NADH + H(+)</text>
        <dbReference type="Rhea" id="RHEA:69851"/>
        <dbReference type="Rhea" id="RHEA-COMP:14658"/>
        <dbReference type="Rhea" id="RHEA-COMP:17789"/>
        <dbReference type="ChEBI" id="CHEBI:15378"/>
        <dbReference type="ChEBI" id="CHEBI:57540"/>
        <dbReference type="ChEBI" id="CHEBI:57945"/>
        <dbReference type="ChEBI" id="CHEBI:65315"/>
        <dbReference type="ChEBI" id="CHEBI:74443"/>
    </reaction>
    <physiologicalReaction direction="right-to-left" evidence="7">
        <dbReference type="Rhea" id="RHEA:69853"/>
    </physiologicalReaction>
</comment>
<feature type="non-terminal residue" evidence="10">
    <location>
        <position position="315"/>
    </location>
</feature>
<comment type="cofactor">
    <cofactor evidence="1">
        <name>FMN</name>
        <dbReference type="ChEBI" id="CHEBI:58210"/>
    </cofactor>
</comment>
<keyword evidence="11" id="KW-1185">Reference proteome</keyword>
<dbReference type="PROSITE" id="PS01136">
    <property type="entry name" value="UPF0034"/>
    <property type="match status" value="1"/>
</dbReference>
<dbReference type="InterPro" id="IPR013785">
    <property type="entry name" value="Aldolase_TIM"/>
</dbReference>
<dbReference type="OrthoDB" id="10262250at2759"/>
<dbReference type="GO" id="GO:0017150">
    <property type="term" value="F:tRNA dihydrouridine synthase activity"/>
    <property type="evidence" value="ECO:0007669"/>
    <property type="project" value="InterPro"/>
</dbReference>
<reference evidence="11" key="1">
    <citation type="journal article" date="2018" name="Nat. Microbiol.">
        <title>Leveraging single-cell genomics to expand the fungal tree of life.</title>
        <authorList>
            <person name="Ahrendt S.R."/>
            <person name="Quandt C.A."/>
            <person name="Ciobanu D."/>
            <person name="Clum A."/>
            <person name="Salamov A."/>
            <person name="Andreopoulos B."/>
            <person name="Cheng J.F."/>
            <person name="Woyke T."/>
            <person name="Pelin A."/>
            <person name="Henrissat B."/>
            <person name="Reynolds N.K."/>
            <person name="Benny G.L."/>
            <person name="Smith M.E."/>
            <person name="James T.Y."/>
            <person name="Grigoriev I.V."/>
        </authorList>
    </citation>
    <scope>NUCLEOTIDE SEQUENCE [LARGE SCALE GENOMIC DNA]</scope>
    <source>
        <strain evidence="11">ATCC 52028</strain>
    </source>
</reference>
<dbReference type="InterPro" id="IPR018517">
    <property type="entry name" value="tRNA_hU_synthase_CS"/>
</dbReference>
<dbReference type="PANTHER" id="PTHR45936">
    <property type="entry name" value="TRNA-DIHYDROURIDINE(20) SYNTHASE [NAD(P)+]-LIKE"/>
    <property type="match status" value="1"/>
</dbReference>
<dbReference type="Gene3D" id="3.20.20.70">
    <property type="entry name" value="Aldolase class I"/>
    <property type="match status" value="1"/>
</dbReference>
<dbReference type="STRING" id="1555241.A0A4P9X828"/>
<dbReference type="AlphaFoldDB" id="A0A4P9X828"/>
<evidence type="ECO:0000256" key="2">
    <source>
        <dbReference type="ARBA" id="ARBA00022630"/>
    </source>
</evidence>
<keyword evidence="4" id="KW-0507">mRNA processing</keyword>
<sequence>MTKINYHGVKILAPMVRVSTAPMRLLSLKYGADLVYTPEIIDRRMMVSQRIENKRLGTIDYVNPQDESLTLRIHPSECSRLVVQLGSSRPDHAAQAAAVIADTDVAGIDLNCGCPKRFSIINAMGAALLTEPDTLCGILDRLVAEKPTLAITAKIRMLPEVADTIALAKRIEATGVQALALHCRYRDQRPREPGHWSIFRPVADAIRIPLIANGDVMGLRDWTQLTSSAHGVAGVMVARAAQYNPSCFAAAPLPGLAIIREYVLVATMLDMPYGNVKYTLCLMWSALPHTRRLEKSALVPHKSLRELIAYLGLAE</sequence>
<dbReference type="SUPFAM" id="SSF51395">
    <property type="entry name" value="FMN-linked oxidoreductases"/>
    <property type="match status" value="1"/>
</dbReference>
<dbReference type="Pfam" id="PF01207">
    <property type="entry name" value="Dus"/>
    <property type="match status" value="1"/>
</dbReference>
<evidence type="ECO:0000256" key="8">
    <source>
        <dbReference type="ARBA" id="ARBA00049447"/>
    </source>
</evidence>
<evidence type="ECO:0000256" key="3">
    <source>
        <dbReference type="ARBA" id="ARBA00022643"/>
    </source>
</evidence>
<keyword evidence="3" id="KW-0288">FMN</keyword>
<evidence type="ECO:0000259" key="9">
    <source>
        <dbReference type="Pfam" id="PF01207"/>
    </source>
</evidence>
<dbReference type="GO" id="GO:0005737">
    <property type="term" value="C:cytoplasm"/>
    <property type="evidence" value="ECO:0007669"/>
    <property type="project" value="TreeGrafter"/>
</dbReference>
<keyword evidence="2" id="KW-0285">Flavoprotein</keyword>
<dbReference type="InterPro" id="IPR052582">
    <property type="entry name" value="tRNA-DUS-like"/>
</dbReference>
<keyword evidence="5" id="KW-0819">tRNA processing</keyword>